<feature type="transmembrane region" description="Helical" evidence="1">
    <location>
        <begin position="73"/>
        <end position="92"/>
    </location>
</feature>
<evidence type="ECO:0000313" key="3">
    <source>
        <dbReference type="Proteomes" id="UP000048984"/>
    </source>
</evidence>
<evidence type="ECO:0000313" key="2">
    <source>
        <dbReference type="EMBL" id="KPL55491.1"/>
    </source>
</evidence>
<comment type="caution">
    <text evidence="2">The sequence shown here is derived from an EMBL/GenBank/DDBJ whole genome shotgun (WGS) entry which is preliminary data.</text>
</comment>
<dbReference type="STRING" id="665126.ABB55_27335"/>
<reference evidence="2 3" key="1">
    <citation type="submission" date="2015-09" db="EMBL/GenBank/DDBJ databases">
        <authorList>
            <person name="Jackson K.R."/>
            <person name="Lunt B.L."/>
            <person name="Fisher J.N.B."/>
            <person name="Gardner A.V."/>
            <person name="Bailey M.E."/>
            <person name="Deus L.M."/>
            <person name="Earl A.S."/>
            <person name="Gibby P.D."/>
            <person name="Hartmann K.A."/>
            <person name="Liu J.E."/>
            <person name="Manci A.M."/>
            <person name="Nielsen D.A."/>
            <person name="Solomon M.B."/>
            <person name="Breakwell D.P."/>
            <person name="Burnett S.H."/>
            <person name="Grose J.H."/>
        </authorList>
    </citation>
    <scope>NUCLEOTIDE SEQUENCE [LARGE SCALE GENOMIC DNA]</scope>
    <source>
        <strain evidence="2 3">16</strain>
    </source>
</reference>
<feature type="transmembrane region" description="Helical" evidence="1">
    <location>
        <begin position="12"/>
        <end position="32"/>
    </location>
</feature>
<organism evidence="2 3">
    <name type="scientific">Prosthecodimorpha hirschii</name>
    <dbReference type="NCBI Taxonomy" id="665126"/>
    <lineage>
        <taxon>Bacteria</taxon>
        <taxon>Pseudomonadati</taxon>
        <taxon>Pseudomonadota</taxon>
        <taxon>Alphaproteobacteria</taxon>
        <taxon>Hyphomicrobiales</taxon>
        <taxon>Ancalomicrobiaceae</taxon>
        <taxon>Prosthecodimorpha</taxon>
    </lineage>
</organism>
<keyword evidence="3" id="KW-1185">Reference proteome</keyword>
<dbReference type="AlphaFoldDB" id="A0A0P6VRY3"/>
<protein>
    <submittedName>
        <fullName evidence="2">Uncharacterized protein</fullName>
    </submittedName>
</protein>
<sequence>MTPTLFGRLQTRLALYLMIGLPVTLVIAFRASGWSWPPAAEPCWFIATLFALGLVLEPVYFQMQRFRWDQDWPFAFFAFFSVMEFLAVYAAMRLDWLPYLPACLQSRLDPARQVLVCQLPSLTLAEAAAHFALVFVPMLIALLAGLQVFMVRWRYRGGQFGRFPVID</sequence>
<feature type="transmembrane region" description="Helical" evidence="1">
    <location>
        <begin position="128"/>
        <end position="149"/>
    </location>
</feature>
<evidence type="ECO:0000256" key="1">
    <source>
        <dbReference type="SAM" id="Phobius"/>
    </source>
</evidence>
<reference evidence="2 3" key="2">
    <citation type="submission" date="2015-10" db="EMBL/GenBank/DDBJ databases">
        <title>Draft Genome Sequence of Prosthecomicrobium hirschii ATCC 27832.</title>
        <authorList>
            <person name="Daniel J."/>
            <person name="Givan S.A."/>
            <person name="Brun Y.V."/>
            <person name="Brown P.J."/>
        </authorList>
    </citation>
    <scope>NUCLEOTIDE SEQUENCE [LARGE SCALE GENOMIC DNA]</scope>
    <source>
        <strain evidence="2 3">16</strain>
    </source>
</reference>
<accession>A0A0P6VRY3</accession>
<dbReference type="EMBL" id="LJYW01000001">
    <property type="protein sequence ID" value="KPL55491.1"/>
    <property type="molecule type" value="Genomic_DNA"/>
</dbReference>
<dbReference type="RefSeq" id="WP_054361658.1">
    <property type="nucleotide sequence ID" value="NZ_LJYW01000001.1"/>
</dbReference>
<name>A0A0P6VRY3_9HYPH</name>
<dbReference type="Proteomes" id="UP000048984">
    <property type="component" value="Unassembled WGS sequence"/>
</dbReference>
<proteinExistence type="predicted"/>
<gene>
    <name evidence="2" type="ORF">ABB55_27335</name>
</gene>
<feature type="transmembrane region" description="Helical" evidence="1">
    <location>
        <begin position="44"/>
        <end position="61"/>
    </location>
</feature>
<keyword evidence="1" id="KW-0472">Membrane</keyword>
<keyword evidence="1" id="KW-0812">Transmembrane</keyword>
<keyword evidence="1" id="KW-1133">Transmembrane helix</keyword>